<feature type="domain" description="Cyclic nucleotide-binding" evidence="1">
    <location>
        <begin position="32"/>
        <end position="119"/>
    </location>
</feature>
<reference evidence="2 3" key="1">
    <citation type="submission" date="2021-12" db="EMBL/GenBank/DDBJ databases">
        <title>Genome sequencing of bacteria with rrn-lacking chromosome and rrn-plasmid.</title>
        <authorList>
            <person name="Anda M."/>
            <person name="Iwasaki W."/>
        </authorList>
    </citation>
    <scope>NUCLEOTIDE SEQUENCE [LARGE SCALE GENOMIC DNA]</scope>
    <source>
        <strain evidence="2 3">NBRC 15940</strain>
    </source>
</reference>
<dbReference type="SUPFAM" id="SSF51206">
    <property type="entry name" value="cAMP-binding domain-like"/>
    <property type="match status" value="1"/>
</dbReference>
<keyword evidence="3" id="KW-1185">Reference proteome</keyword>
<evidence type="ECO:0000313" key="3">
    <source>
        <dbReference type="Proteomes" id="UP001310022"/>
    </source>
</evidence>
<dbReference type="Pfam" id="PF00027">
    <property type="entry name" value="cNMP_binding"/>
    <property type="match status" value="1"/>
</dbReference>
<dbReference type="AlphaFoldDB" id="A0AAN4VYR8"/>
<name>A0AAN4VYR8_9BACT</name>
<dbReference type="CDD" id="cd00038">
    <property type="entry name" value="CAP_ED"/>
    <property type="match status" value="1"/>
</dbReference>
<dbReference type="InterPro" id="IPR014710">
    <property type="entry name" value="RmlC-like_jellyroll"/>
</dbReference>
<dbReference type="Proteomes" id="UP001310022">
    <property type="component" value="Unassembled WGS sequence"/>
</dbReference>
<evidence type="ECO:0000259" key="1">
    <source>
        <dbReference type="Pfam" id="PF00027"/>
    </source>
</evidence>
<proteinExistence type="predicted"/>
<comment type="caution">
    <text evidence="2">The sequence shown here is derived from an EMBL/GenBank/DDBJ whole genome shotgun (WGS) entry which is preliminary data.</text>
</comment>
<accession>A0AAN4VYR8</accession>
<dbReference type="EMBL" id="BQKE01000001">
    <property type="protein sequence ID" value="GJM61232.1"/>
    <property type="molecule type" value="Genomic_DNA"/>
</dbReference>
<dbReference type="Gene3D" id="2.60.120.10">
    <property type="entry name" value="Jelly Rolls"/>
    <property type="match status" value="1"/>
</dbReference>
<dbReference type="InterPro" id="IPR018490">
    <property type="entry name" value="cNMP-bd_dom_sf"/>
</dbReference>
<protein>
    <submittedName>
        <fullName evidence="2">cAMP-binding protein</fullName>
    </submittedName>
</protein>
<sequence>MNAFDALRNFFEPFSFLSAATVEELLSKGQLKELKKGELLLQEGQVSNKLAFIHKGVLRSIYLNSKGEEITYCFVFPNRLMTAYSSFISGKKSVESLEALTEVSFIEFKKSDLEAMQAKYPEWEHFRRLTAEQQYMELEQRIFQLQRETAEERYGYLLRHYPEFLQYIPLQYLASYLGITPRHLSRIRAGWQEEGVFTGK</sequence>
<evidence type="ECO:0000313" key="2">
    <source>
        <dbReference type="EMBL" id="GJM61232.1"/>
    </source>
</evidence>
<dbReference type="RefSeq" id="WP_338236818.1">
    <property type="nucleotide sequence ID" value="NZ_BQKE01000001.1"/>
</dbReference>
<organism evidence="2 3">
    <name type="scientific">Persicobacter diffluens</name>
    <dbReference type="NCBI Taxonomy" id="981"/>
    <lineage>
        <taxon>Bacteria</taxon>
        <taxon>Pseudomonadati</taxon>
        <taxon>Bacteroidota</taxon>
        <taxon>Cytophagia</taxon>
        <taxon>Cytophagales</taxon>
        <taxon>Persicobacteraceae</taxon>
        <taxon>Persicobacter</taxon>
    </lineage>
</organism>
<gene>
    <name evidence="2" type="ORF">PEDI_17840</name>
</gene>
<dbReference type="InterPro" id="IPR000595">
    <property type="entry name" value="cNMP-bd_dom"/>
</dbReference>